<dbReference type="AlphaFoldDB" id="A0A2N5CV10"/>
<dbReference type="EMBL" id="CP026100">
    <property type="protein sequence ID" value="AYV45410.1"/>
    <property type="molecule type" value="Genomic_DNA"/>
</dbReference>
<dbReference type="Proteomes" id="UP000281192">
    <property type="component" value="Chromosome"/>
</dbReference>
<evidence type="ECO:0000313" key="3">
    <source>
        <dbReference type="Proteomes" id="UP000234483"/>
    </source>
</evidence>
<dbReference type="OrthoDB" id="8404525at2"/>
<dbReference type="KEGG" id="cfh:C1707_03660"/>
<gene>
    <name evidence="1" type="ORF">C1707_03660</name>
    <name evidence="2" type="ORF">CFHF_09375</name>
</gene>
<evidence type="ECO:0000313" key="4">
    <source>
        <dbReference type="Proteomes" id="UP000281192"/>
    </source>
</evidence>
<evidence type="ECO:0000313" key="2">
    <source>
        <dbReference type="EMBL" id="PLR17642.1"/>
    </source>
</evidence>
<dbReference type="SUPFAM" id="SSF51126">
    <property type="entry name" value="Pectin lyase-like"/>
    <property type="match status" value="1"/>
</dbReference>
<keyword evidence="4" id="KW-1185">Reference proteome</keyword>
<reference evidence="1 4" key="2">
    <citation type="submission" date="2018-01" db="EMBL/GenBank/DDBJ databases">
        <title>Complete genome sequence of Caulobacter flavus RHGG3.</title>
        <authorList>
            <person name="Yang E."/>
        </authorList>
    </citation>
    <scope>NUCLEOTIDE SEQUENCE [LARGE SCALE GENOMIC DNA]</scope>
    <source>
        <strain evidence="1 4">RHGG3</strain>
    </source>
</reference>
<dbReference type="InterPro" id="IPR012334">
    <property type="entry name" value="Pectin_lyas_fold"/>
</dbReference>
<name>A0A2N5CV10_9CAUL</name>
<proteinExistence type="predicted"/>
<dbReference type="EMBL" id="PJRQ01000017">
    <property type="protein sequence ID" value="PLR17642.1"/>
    <property type="molecule type" value="Genomic_DNA"/>
</dbReference>
<protein>
    <recommendedName>
        <fullName evidence="5">Right handed beta helix domain-containing protein</fullName>
    </recommendedName>
</protein>
<accession>A0A2N5CV10</accession>
<organism evidence="2 3">
    <name type="scientific">Caulobacter flavus</name>
    <dbReference type="NCBI Taxonomy" id="1679497"/>
    <lineage>
        <taxon>Bacteria</taxon>
        <taxon>Pseudomonadati</taxon>
        <taxon>Pseudomonadota</taxon>
        <taxon>Alphaproteobacteria</taxon>
        <taxon>Caulobacterales</taxon>
        <taxon>Caulobacteraceae</taxon>
        <taxon>Caulobacter</taxon>
    </lineage>
</organism>
<dbReference type="Gene3D" id="2.160.20.10">
    <property type="entry name" value="Single-stranded right-handed beta-helix, Pectin lyase-like"/>
    <property type="match status" value="1"/>
</dbReference>
<reference evidence="2 3" key="1">
    <citation type="submission" date="2017-12" db="EMBL/GenBank/DDBJ databases">
        <title>The genome sequence of Caulobacter flavus CGMCC1 15093.</title>
        <authorList>
            <person name="Gao J."/>
            <person name="Mao X."/>
            <person name="Sun J."/>
        </authorList>
    </citation>
    <scope>NUCLEOTIDE SEQUENCE [LARGE SCALE GENOMIC DNA]</scope>
    <source>
        <strain evidence="2 3">CGMCC1 15093</strain>
    </source>
</reference>
<evidence type="ECO:0000313" key="1">
    <source>
        <dbReference type="EMBL" id="AYV45410.1"/>
    </source>
</evidence>
<dbReference type="Proteomes" id="UP000234483">
    <property type="component" value="Unassembled WGS sequence"/>
</dbReference>
<dbReference type="InterPro" id="IPR011050">
    <property type="entry name" value="Pectin_lyase_fold/virulence"/>
</dbReference>
<dbReference type="RefSeq" id="WP_101712755.1">
    <property type="nucleotide sequence ID" value="NZ_CP026100.1"/>
</dbReference>
<evidence type="ECO:0008006" key="5">
    <source>
        <dbReference type="Google" id="ProtNLM"/>
    </source>
</evidence>
<sequence length="522" mass="55115">MSLKPLIGAYTDSAGAWNIMANGANNDSPGITAAFGGPEIGWIAQQGGQYLIEWDAVMPVGRTLLVEPGCTFRIRNGATLYLLGEVDLPQERQVFILEGSGKVVGLRSLTPEMLGAQAGNANDAYFIQQAHNCLEASGAALGGPMELRLLSREYKLHAPVFLRPTQTFSLTLRGAGVMNDGTRLIASSDTAHPWSGQAGQAMVNLTATALPNAAGAYIEARIESLGMVWNAGACATALRLSGGDPIKPNVLQDVFIQDFEIGLHLAKARMWSIERFGIWAEHRQNAIGCLIDGGGGDCTFHDGQISMQLAAGSRALRIAASTGEWVAGLRFNGVVFYHPDRGVEIQTTGSGKVGDVWFNPGCQFDGDNTVAGSGAPRMVALQADGGAIDNVNFNGVYFSGFAAQQPAMEIAATGTGAINDISIVASWFVGVRGPVINAFNANGLIVANNRFREVSTTNMLQFSLAKRIVVCGNTLFQANATLTNSIQIEATCDDFVIADNVFKKPIANLAGTSASRVVANNV</sequence>